<dbReference type="InterPro" id="IPR012318">
    <property type="entry name" value="HTH_CRP"/>
</dbReference>
<dbReference type="InterPro" id="IPR018490">
    <property type="entry name" value="cNMP-bd_dom_sf"/>
</dbReference>
<dbReference type="SUPFAM" id="SSF46785">
    <property type="entry name" value="Winged helix' DNA-binding domain"/>
    <property type="match status" value="1"/>
</dbReference>
<keyword evidence="3" id="KW-0804">Transcription</keyword>
<dbReference type="InterPro" id="IPR050397">
    <property type="entry name" value="Env_Response_Regulators"/>
</dbReference>
<accession>A0AA43Q4L8</accession>
<keyword evidence="1" id="KW-0805">Transcription regulation</keyword>
<evidence type="ECO:0000313" key="5">
    <source>
        <dbReference type="EMBL" id="MDI1231456.1"/>
    </source>
</evidence>
<gene>
    <name evidence="5" type="ORF">PSU93_09930</name>
</gene>
<feature type="domain" description="HTH crp-type" evidence="4">
    <location>
        <begin position="155"/>
        <end position="221"/>
    </location>
</feature>
<sequence>MIDPHNSWQNHLLDSLPTPEYTGLSLHLELVALPLGKVLYEPGSELRYAYFPTTSIVSLLYVMENGAPAEIAMVGNDGIIGVSLFMGGGTMPHRAVVRNVGYAYRLRAHYLMQEFSRSGGRRKGALHDLLLRYTQGLITQIALTSACNRHHFVDQQLCRWLLLSLDRLPSNELIVTQELIANMLGVRREGITEAARKLQQAELIDYRRGRIMVLNRLGLESRACECYHVVKTEFDRLHRHRQQTSLTSYMPLQKNG</sequence>
<dbReference type="PANTHER" id="PTHR24567:SF74">
    <property type="entry name" value="HTH-TYPE TRANSCRIPTIONAL REGULATOR ARCR"/>
    <property type="match status" value="1"/>
</dbReference>
<keyword evidence="2" id="KW-0238">DNA-binding</keyword>
<evidence type="ECO:0000256" key="1">
    <source>
        <dbReference type="ARBA" id="ARBA00023015"/>
    </source>
</evidence>
<evidence type="ECO:0000259" key="4">
    <source>
        <dbReference type="Pfam" id="PF13545"/>
    </source>
</evidence>
<dbReference type="Gene3D" id="2.60.120.10">
    <property type="entry name" value="Jelly Rolls"/>
    <property type="match status" value="1"/>
</dbReference>
<evidence type="ECO:0000313" key="6">
    <source>
        <dbReference type="Proteomes" id="UP001160519"/>
    </source>
</evidence>
<proteinExistence type="predicted"/>
<comment type="caution">
    <text evidence="5">The sequence shown here is derived from an EMBL/GenBank/DDBJ whole genome shotgun (WGS) entry which is preliminary data.</text>
</comment>
<dbReference type="SUPFAM" id="SSF51206">
    <property type="entry name" value="cAMP-binding domain-like"/>
    <property type="match status" value="1"/>
</dbReference>
<keyword evidence="6" id="KW-1185">Reference proteome</keyword>
<dbReference type="GO" id="GO:0003677">
    <property type="term" value="F:DNA binding"/>
    <property type="evidence" value="ECO:0007669"/>
    <property type="project" value="UniProtKB-KW"/>
</dbReference>
<reference evidence="5" key="1">
    <citation type="submission" date="2023-01" db="EMBL/GenBank/DDBJ databases">
        <title>Biogeochemical cycle of methane in antarctic sediments.</title>
        <authorList>
            <person name="Roldan D.M."/>
            <person name="Menes R.J."/>
        </authorList>
    </citation>
    <scope>NUCLEOTIDE SEQUENCE [LARGE SCALE GENOMIC DNA]</scope>
    <source>
        <strain evidence="5">K-2018 MAG008</strain>
    </source>
</reference>
<dbReference type="GO" id="GO:0003700">
    <property type="term" value="F:DNA-binding transcription factor activity"/>
    <property type="evidence" value="ECO:0007669"/>
    <property type="project" value="TreeGrafter"/>
</dbReference>
<dbReference type="EMBL" id="JAQSDF010000029">
    <property type="protein sequence ID" value="MDI1231456.1"/>
    <property type="molecule type" value="Genomic_DNA"/>
</dbReference>
<dbReference type="PANTHER" id="PTHR24567">
    <property type="entry name" value="CRP FAMILY TRANSCRIPTIONAL REGULATORY PROTEIN"/>
    <property type="match status" value="1"/>
</dbReference>
<name>A0AA43Q4L8_9GAMM</name>
<dbReference type="Proteomes" id="UP001160519">
    <property type="component" value="Unassembled WGS sequence"/>
</dbReference>
<dbReference type="GO" id="GO:0005829">
    <property type="term" value="C:cytosol"/>
    <property type="evidence" value="ECO:0007669"/>
    <property type="project" value="TreeGrafter"/>
</dbReference>
<evidence type="ECO:0000256" key="2">
    <source>
        <dbReference type="ARBA" id="ARBA00023125"/>
    </source>
</evidence>
<protein>
    <submittedName>
        <fullName evidence="5">Crp/Fnr family transcriptional regulator</fullName>
    </submittedName>
</protein>
<organism evidence="5 6">
    <name type="scientific">Candidatus Methylobacter titanis</name>
    <dbReference type="NCBI Taxonomy" id="3053457"/>
    <lineage>
        <taxon>Bacteria</taxon>
        <taxon>Pseudomonadati</taxon>
        <taxon>Pseudomonadota</taxon>
        <taxon>Gammaproteobacteria</taxon>
        <taxon>Methylococcales</taxon>
        <taxon>Methylococcaceae</taxon>
        <taxon>Methylobacter</taxon>
    </lineage>
</organism>
<dbReference type="Pfam" id="PF13545">
    <property type="entry name" value="HTH_Crp_2"/>
    <property type="match status" value="1"/>
</dbReference>
<dbReference type="InterPro" id="IPR014710">
    <property type="entry name" value="RmlC-like_jellyroll"/>
</dbReference>
<dbReference type="AlphaFoldDB" id="A0AA43Q4L8"/>
<dbReference type="InterPro" id="IPR036390">
    <property type="entry name" value="WH_DNA-bd_sf"/>
</dbReference>
<evidence type="ECO:0000256" key="3">
    <source>
        <dbReference type="ARBA" id="ARBA00023163"/>
    </source>
</evidence>